<dbReference type="PANTHER" id="PTHR45947:SF3">
    <property type="entry name" value="SULFOQUINOVOSYL TRANSFERASE SQD2"/>
    <property type="match status" value="1"/>
</dbReference>
<dbReference type="GO" id="GO:1901137">
    <property type="term" value="P:carbohydrate derivative biosynthetic process"/>
    <property type="evidence" value="ECO:0007669"/>
    <property type="project" value="UniProtKB-ARBA"/>
</dbReference>
<comment type="caution">
    <text evidence="5">The sequence shown here is derived from an EMBL/GenBank/DDBJ whole genome shotgun (WGS) entry which is preliminary data.</text>
</comment>
<dbReference type="Pfam" id="PF13439">
    <property type="entry name" value="Glyco_transf_4"/>
    <property type="match status" value="1"/>
</dbReference>
<dbReference type="EMBL" id="VUOB01000061">
    <property type="protein sequence ID" value="KAA2254422.1"/>
    <property type="molecule type" value="Genomic_DNA"/>
</dbReference>
<dbReference type="Proteomes" id="UP000323454">
    <property type="component" value="Unassembled WGS sequence"/>
</dbReference>
<feature type="domain" description="Glycosyltransferase subfamily 4-like N-terminal" evidence="4">
    <location>
        <begin position="22"/>
        <end position="199"/>
    </location>
</feature>
<dbReference type="SUPFAM" id="SSF53756">
    <property type="entry name" value="UDP-Glycosyltransferase/glycogen phosphorylase"/>
    <property type="match status" value="1"/>
</dbReference>
<proteinExistence type="predicted"/>
<accession>A0A5B2WUK1</accession>
<dbReference type="GO" id="GO:0016757">
    <property type="term" value="F:glycosyltransferase activity"/>
    <property type="evidence" value="ECO:0007669"/>
    <property type="project" value="UniProtKB-KW"/>
</dbReference>
<dbReference type="InterPro" id="IPR001296">
    <property type="entry name" value="Glyco_trans_1"/>
</dbReference>
<name>A0A5B2WUK1_9PSEU</name>
<dbReference type="Gene3D" id="3.40.50.2000">
    <property type="entry name" value="Glycogen Phosphorylase B"/>
    <property type="match status" value="2"/>
</dbReference>
<dbReference type="InterPro" id="IPR028098">
    <property type="entry name" value="Glyco_trans_4-like_N"/>
</dbReference>
<dbReference type="InterPro" id="IPR050194">
    <property type="entry name" value="Glycosyltransferase_grp1"/>
</dbReference>
<gene>
    <name evidence="5" type="ORF">F0L68_30015</name>
</gene>
<keyword evidence="1" id="KW-0328">Glycosyltransferase</keyword>
<feature type="domain" description="Glycosyl transferase family 1" evidence="3">
    <location>
        <begin position="202"/>
        <end position="363"/>
    </location>
</feature>
<reference evidence="5 6" key="2">
    <citation type="submission" date="2019-09" db="EMBL/GenBank/DDBJ databases">
        <authorList>
            <person name="Jin C."/>
        </authorList>
    </citation>
    <scope>NUCLEOTIDE SEQUENCE [LARGE SCALE GENOMIC DNA]</scope>
    <source>
        <strain evidence="5 6">AN110305</strain>
    </source>
</reference>
<dbReference type="OrthoDB" id="9802525at2"/>
<evidence type="ECO:0000313" key="6">
    <source>
        <dbReference type="Proteomes" id="UP000323454"/>
    </source>
</evidence>
<evidence type="ECO:0000259" key="4">
    <source>
        <dbReference type="Pfam" id="PF13439"/>
    </source>
</evidence>
<keyword evidence="6" id="KW-1185">Reference proteome</keyword>
<evidence type="ECO:0000313" key="5">
    <source>
        <dbReference type="EMBL" id="KAA2254422.1"/>
    </source>
</evidence>
<dbReference type="RefSeq" id="WP_149853218.1">
    <property type="nucleotide sequence ID" value="NZ_VUOB01000061.1"/>
</dbReference>
<sequence>MSHPVRRALRIVIGAETYPPDVNGAARFAQRLSEGLAGRGHDVHVVCPSTEGRASTEVVDGVTVHRLRSHRTPFHDSFRICLPWRASKDVDALLAELQPDLVHVQAHFVVGRMLVRGAAAREVPVVATNHFMPENLFGHARVPGWLRSAASRWAWRDLGRVFGAASVVTAPTPRAVELLHANGFSKRAVPVSCGIDIERYRQHKAPASIGGGRTVLFVGRLDEEKRVDELLRALALLPPGVRAEIIGDGSCRQEWTALAGRLGIADRVAFHGFVAEEDLLAAYARCDVFCMPGIAELQSLATMEAMAAGKPVVAADAMALPHLVRPGRNGWLYQPGDVQALADRLAQVLGDQATLDRMSAGSREIIAAHQVEGTLDMFESLYLRAMGEAPVEAGVAA</sequence>
<protein>
    <submittedName>
        <fullName evidence="5">Glycosyltransferase family 4 protein</fullName>
    </submittedName>
</protein>
<dbReference type="PANTHER" id="PTHR45947">
    <property type="entry name" value="SULFOQUINOVOSYL TRANSFERASE SQD2"/>
    <property type="match status" value="1"/>
</dbReference>
<evidence type="ECO:0000256" key="1">
    <source>
        <dbReference type="ARBA" id="ARBA00022676"/>
    </source>
</evidence>
<dbReference type="AlphaFoldDB" id="A0A5B2WUK1"/>
<keyword evidence="2 5" id="KW-0808">Transferase</keyword>
<dbReference type="Pfam" id="PF00534">
    <property type="entry name" value="Glycos_transf_1"/>
    <property type="match status" value="1"/>
</dbReference>
<evidence type="ECO:0000256" key="2">
    <source>
        <dbReference type="ARBA" id="ARBA00022679"/>
    </source>
</evidence>
<organism evidence="5 6">
    <name type="scientific">Solihabitans fulvus</name>
    <dbReference type="NCBI Taxonomy" id="1892852"/>
    <lineage>
        <taxon>Bacteria</taxon>
        <taxon>Bacillati</taxon>
        <taxon>Actinomycetota</taxon>
        <taxon>Actinomycetes</taxon>
        <taxon>Pseudonocardiales</taxon>
        <taxon>Pseudonocardiaceae</taxon>
        <taxon>Solihabitans</taxon>
    </lineage>
</organism>
<evidence type="ECO:0000259" key="3">
    <source>
        <dbReference type="Pfam" id="PF00534"/>
    </source>
</evidence>
<reference evidence="5 6" key="1">
    <citation type="submission" date="2019-09" db="EMBL/GenBank/DDBJ databases">
        <title>Goodfellowia gen. nov., a new genus of the Pseudonocardineae related to Actinoalloteichus, containing Goodfellowia coeruleoviolacea gen. nov., comb. nov. gen. nov., comb. nov.</title>
        <authorList>
            <person name="Labeda D."/>
        </authorList>
    </citation>
    <scope>NUCLEOTIDE SEQUENCE [LARGE SCALE GENOMIC DNA]</scope>
    <source>
        <strain evidence="5 6">AN110305</strain>
    </source>
</reference>